<evidence type="ECO:0000313" key="3">
    <source>
        <dbReference type="EMBL" id="KAK6331350.1"/>
    </source>
</evidence>
<name>A0AAV9U272_9PEZI</name>
<feature type="region of interest" description="Disordered" evidence="1">
    <location>
        <begin position="942"/>
        <end position="1036"/>
    </location>
</feature>
<evidence type="ECO:0000259" key="2">
    <source>
        <dbReference type="PROSITE" id="PS50234"/>
    </source>
</evidence>
<feature type="compositionally biased region" description="Polar residues" evidence="1">
    <location>
        <begin position="221"/>
        <end position="239"/>
    </location>
</feature>
<feature type="compositionally biased region" description="Basic and acidic residues" evidence="1">
    <location>
        <begin position="1022"/>
        <end position="1036"/>
    </location>
</feature>
<dbReference type="InterPro" id="IPR036465">
    <property type="entry name" value="vWFA_dom_sf"/>
</dbReference>
<feature type="compositionally biased region" description="Basic and acidic residues" evidence="1">
    <location>
        <begin position="1073"/>
        <end position="1097"/>
    </location>
</feature>
<organism evidence="3 4">
    <name type="scientific">Orbilia blumenaviensis</name>
    <dbReference type="NCBI Taxonomy" id="1796055"/>
    <lineage>
        <taxon>Eukaryota</taxon>
        <taxon>Fungi</taxon>
        <taxon>Dikarya</taxon>
        <taxon>Ascomycota</taxon>
        <taxon>Pezizomycotina</taxon>
        <taxon>Orbiliomycetes</taxon>
        <taxon>Orbiliales</taxon>
        <taxon>Orbiliaceae</taxon>
        <taxon>Orbilia</taxon>
    </lineage>
</organism>
<proteinExistence type="predicted"/>
<dbReference type="Proteomes" id="UP001373714">
    <property type="component" value="Unassembled WGS sequence"/>
</dbReference>
<feature type="compositionally biased region" description="Low complexity" evidence="1">
    <location>
        <begin position="282"/>
        <end position="292"/>
    </location>
</feature>
<dbReference type="InterPro" id="IPR002035">
    <property type="entry name" value="VWF_A"/>
</dbReference>
<gene>
    <name evidence="3" type="ORF">TWF730_004431</name>
</gene>
<dbReference type="PROSITE" id="PS50234">
    <property type="entry name" value="VWFA"/>
    <property type="match status" value="1"/>
</dbReference>
<feature type="domain" description="VWFA" evidence="2">
    <location>
        <begin position="493"/>
        <end position="680"/>
    </location>
</feature>
<dbReference type="EMBL" id="JAVHNS010000018">
    <property type="protein sequence ID" value="KAK6331350.1"/>
    <property type="molecule type" value="Genomic_DNA"/>
</dbReference>
<evidence type="ECO:0000313" key="4">
    <source>
        <dbReference type="Proteomes" id="UP001373714"/>
    </source>
</evidence>
<accession>A0AAV9U272</accession>
<dbReference type="AlphaFoldDB" id="A0AAV9U272"/>
<feature type="compositionally biased region" description="Acidic residues" evidence="1">
    <location>
        <begin position="986"/>
        <end position="999"/>
    </location>
</feature>
<dbReference type="SUPFAM" id="SSF53300">
    <property type="entry name" value="vWA-like"/>
    <property type="match status" value="1"/>
</dbReference>
<feature type="compositionally biased region" description="Basic and acidic residues" evidence="1">
    <location>
        <begin position="253"/>
        <end position="268"/>
    </location>
</feature>
<feature type="compositionally biased region" description="Basic residues" evidence="1">
    <location>
        <begin position="1098"/>
        <end position="1113"/>
    </location>
</feature>
<feature type="compositionally biased region" description="Basic residues" evidence="1">
    <location>
        <begin position="76"/>
        <end position="90"/>
    </location>
</feature>
<keyword evidence="4" id="KW-1185">Reference proteome</keyword>
<comment type="caution">
    <text evidence="3">The sequence shown here is derived from an EMBL/GenBank/DDBJ whole genome shotgun (WGS) entry which is preliminary data.</text>
</comment>
<feature type="region of interest" description="Disordered" evidence="1">
    <location>
        <begin position="1049"/>
        <end position="1151"/>
    </location>
</feature>
<feature type="compositionally biased region" description="Polar residues" evidence="1">
    <location>
        <begin position="1050"/>
        <end position="1065"/>
    </location>
</feature>
<evidence type="ECO:0000256" key="1">
    <source>
        <dbReference type="SAM" id="MobiDB-lite"/>
    </source>
</evidence>
<reference evidence="3 4" key="1">
    <citation type="submission" date="2019-10" db="EMBL/GenBank/DDBJ databases">
        <authorList>
            <person name="Palmer J.M."/>
        </authorList>
    </citation>
    <scope>NUCLEOTIDE SEQUENCE [LARGE SCALE GENOMIC DNA]</scope>
    <source>
        <strain evidence="3 4">TWF730</strain>
    </source>
</reference>
<dbReference type="Gene3D" id="3.40.50.410">
    <property type="entry name" value="von Willebrand factor, type A domain"/>
    <property type="match status" value="1"/>
</dbReference>
<sequence length="1151" mass="127445">MMAAVNMIKVLKSDGPIYRENCNAYPALSSTTFPIQSLYRTTIIYNTLMMSGHEKFHSGRPRTPISSAPAKEVKPPKHRERNRLRKHITKRSVDRITLSSSSSDGKDVTPTRNSTKFGDPDITPRPLNFSKALPSKPLAGRESVDLQLRETMQSRWSTSTSDVTSGVSRKESKRKIFGITVPFKRRVKSEQIPARLKISSGFFGGRFAGSKLSLSLTSPKYNHTTDRQWQSSRASSSMTARGEPGALSDEDTPTEHRRFEVNFDETPRFRIPQRRHTLTGNLLGMSSLSSSSELEKSPSRHSSTSLNSSAHPDNRAFVQNFLSLFPKPPRRDSADVMQMAPRNNTIPLLYGGDGCLPGQQTRGFSNPLPVNLRASYLQLPNQWQAGVSTDPISFDLPNHSQFGHDVKSSVSGLDSYTTPIKRNSTIIPASEPRSILYTSAHRKPVLTHLDLQVTADIDAIEVAEVREIWVAVELNGSLANNRDTAHAKVNGLDVLFLLDLSQNMSDQAILTMKSTVGYILENISGTRSDSFGMAAFTSTSACEVLMPIVPCTHQAKHRAFSLLDKAKTTNDPFLLENPISNVVRAACSMFMPGFQGKNKNLIILSSAVPANQNSMADIGGFEDVRIHVIGVGCVYWPISEIIYADARDGGGGFCFPTAMMDVTTLEDDHSTKLQSITRRFVRALRSSESIGMMRDVNISLSPTKNTEIKAIIGRTSLATFRPGERATVMVRMDVKSVYQKHHSVSEDGLEALEEGLYAALGMEKMKLLQVDVAYKHSLFPAGTTLTTTAVAEATIITKDSLWNPTYAGSRVSSIYEYDNCRIYTSSKLLGNISPTPRQNFVRKALIQKIVSEHKNPKDALIAIENIARTTEEKDFDYCNVVRELRYQIRIWNGRRRGRVLGFGSGVSDITFQGVQGLRIPSTERTEEEQVKTLARPFSFEVNGESLLERKPAQEEGDDGREEEIQREQDEGPPTPGLTNDSHSVEEEAEGAEYPTEDDERSITRRFEGESGVDSSPMTVVALDRDQQRADDSATRLWKRIERAGEVGSIGRSSVGTMGTRNTNDVLQEIEGLGLKDTDTDSDVGGKEEEQPKKESQKEKKKNRKKRKKNRGKSNRSSVTTSEPKGGGGTGIVSPAGTLRDVRETEFPPFMI</sequence>
<feature type="region of interest" description="Disordered" evidence="1">
    <location>
        <begin position="55"/>
        <end position="141"/>
    </location>
</feature>
<feature type="region of interest" description="Disordered" evidence="1">
    <location>
        <begin position="221"/>
        <end position="312"/>
    </location>
</feature>
<protein>
    <recommendedName>
        <fullName evidence="2">VWFA domain-containing protein</fullName>
    </recommendedName>
</protein>